<evidence type="ECO:0000313" key="2">
    <source>
        <dbReference type="Proteomes" id="UP001597221"/>
    </source>
</evidence>
<gene>
    <name evidence="1" type="ORF">ACFSBH_15775</name>
</gene>
<evidence type="ECO:0000313" key="1">
    <source>
        <dbReference type="EMBL" id="MFD1609074.1"/>
    </source>
</evidence>
<protein>
    <recommendedName>
        <fullName evidence="3">Lipoprotein</fullName>
    </recommendedName>
</protein>
<sequence length="192" mass="21614">MALFLLFLCACNNSNSTENKISVAELTDRENAILTTTSDKSFVFDFELEDEHTEVSVWIEKYEAGELVDDQLMELTSHVSKDGSIIFSNPKDSTREEYLPFYIGIGSEGSVASISSYDNHAQDLEEMASVWGSFPENLTFDQEEMLLAGICYSDNESGLSSLTTDFYQNPEGNINDLKDYNVIYLLKAKFIK</sequence>
<dbReference type="RefSeq" id="WP_379598494.1">
    <property type="nucleotide sequence ID" value="NZ_JBHUDE010000147.1"/>
</dbReference>
<proteinExistence type="predicted"/>
<name>A0ABW4HTX3_9BACI</name>
<dbReference type="EMBL" id="JBHUDE010000147">
    <property type="protein sequence ID" value="MFD1609074.1"/>
    <property type="molecule type" value="Genomic_DNA"/>
</dbReference>
<dbReference type="Proteomes" id="UP001597221">
    <property type="component" value="Unassembled WGS sequence"/>
</dbReference>
<evidence type="ECO:0008006" key="3">
    <source>
        <dbReference type="Google" id="ProtNLM"/>
    </source>
</evidence>
<reference evidence="2" key="1">
    <citation type="journal article" date="2019" name="Int. J. Syst. Evol. Microbiol.">
        <title>The Global Catalogue of Microorganisms (GCM) 10K type strain sequencing project: providing services to taxonomists for standard genome sequencing and annotation.</title>
        <authorList>
            <consortium name="The Broad Institute Genomics Platform"/>
            <consortium name="The Broad Institute Genome Sequencing Center for Infectious Disease"/>
            <person name="Wu L."/>
            <person name="Ma J."/>
        </authorList>
    </citation>
    <scope>NUCLEOTIDE SEQUENCE [LARGE SCALE GENOMIC DNA]</scope>
    <source>
        <strain evidence="2">CGMCC 1.12376</strain>
    </source>
</reference>
<organism evidence="1 2">
    <name type="scientific">Oceanobacillus luteolus</name>
    <dbReference type="NCBI Taxonomy" id="1274358"/>
    <lineage>
        <taxon>Bacteria</taxon>
        <taxon>Bacillati</taxon>
        <taxon>Bacillota</taxon>
        <taxon>Bacilli</taxon>
        <taxon>Bacillales</taxon>
        <taxon>Bacillaceae</taxon>
        <taxon>Oceanobacillus</taxon>
    </lineage>
</organism>
<keyword evidence="2" id="KW-1185">Reference proteome</keyword>
<accession>A0ABW4HTX3</accession>
<comment type="caution">
    <text evidence="1">The sequence shown here is derived from an EMBL/GenBank/DDBJ whole genome shotgun (WGS) entry which is preliminary data.</text>
</comment>